<dbReference type="EMBL" id="HACA01003071">
    <property type="protein sequence ID" value="CDW20432.1"/>
    <property type="molecule type" value="Transcribed_RNA"/>
</dbReference>
<feature type="non-terminal residue" evidence="1">
    <location>
        <position position="1"/>
    </location>
</feature>
<reference evidence="1" key="1">
    <citation type="submission" date="2014-05" db="EMBL/GenBank/DDBJ databases">
        <authorList>
            <person name="Chronopoulou M."/>
        </authorList>
    </citation>
    <scope>NUCLEOTIDE SEQUENCE</scope>
    <source>
        <tissue evidence="1">Whole organism</tissue>
    </source>
</reference>
<accession>A0A0K2T4C4</accession>
<name>A0A0K2T4C4_LEPSM</name>
<organism evidence="1">
    <name type="scientific">Lepeophtheirus salmonis</name>
    <name type="common">Salmon louse</name>
    <name type="synonym">Caligus salmonis</name>
    <dbReference type="NCBI Taxonomy" id="72036"/>
    <lineage>
        <taxon>Eukaryota</taxon>
        <taxon>Metazoa</taxon>
        <taxon>Ecdysozoa</taxon>
        <taxon>Arthropoda</taxon>
        <taxon>Crustacea</taxon>
        <taxon>Multicrustacea</taxon>
        <taxon>Hexanauplia</taxon>
        <taxon>Copepoda</taxon>
        <taxon>Siphonostomatoida</taxon>
        <taxon>Caligidae</taxon>
        <taxon>Lepeophtheirus</taxon>
    </lineage>
</organism>
<proteinExistence type="predicted"/>
<sequence>VVGLHCSYCPLLKGCDYAYSPLLQPQPQQLHYSLYGENVGDGDDVNSLGGGVNVDYSSWKKEILSSFQFHDAVGAPAVLAASHCPLHDRGSPFSEGCDHPSWDI</sequence>
<protein>
    <submittedName>
        <fullName evidence="1">Uncharacterized protein</fullName>
    </submittedName>
</protein>
<dbReference type="AlphaFoldDB" id="A0A0K2T4C4"/>
<evidence type="ECO:0000313" key="1">
    <source>
        <dbReference type="EMBL" id="CDW20432.1"/>
    </source>
</evidence>